<dbReference type="AlphaFoldDB" id="A0A5B9E8V7"/>
<dbReference type="InterPro" id="IPR050275">
    <property type="entry name" value="PGM_Phosphatase"/>
</dbReference>
<dbReference type="Proteomes" id="UP000321820">
    <property type="component" value="Chromosome"/>
</dbReference>
<protein>
    <submittedName>
        <fullName evidence="3">Histidine phosphatase family protein</fullName>
    </submittedName>
</protein>
<dbReference type="RefSeq" id="WP_147647419.1">
    <property type="nucleotide sequence ID" value="NZ_CP042806.1"/>
</dbReference>
<keyword evidence="4" id="KW-1185">Reference proteome</keyword>
<dbReference type="InterPro" id="IPR029033">
    <property type="entry name" value="His_PPase_superfam"/>
</dbReference>
<dbReference type="SUPFAM" id="SSF53254">
    <property type="entry name" value="Phosphoglycerate mutase-like"/>
    <property type="match status" value="1"/>
</dbReference>
<evidence type="ECO:0000313" key="3">
    <source>
        <dbReference type="EMBL" id="QEE28229.1"/>
    </source>
</evidence>
<dbReference type="SMART" id="SM00855">
    <property type="entry name" value="PGAM"/>
    <property type="match status" value="1"/>
</dbReference>
<evidence type="ECO:0000256" key="1">
    <source>
        <dbReference type="PIRSR" id="PIRSR613078-1"/>
    </source>
</evidence>
<gene>
    <name evidence="3" type="ORF">FTW19_09595</name>
</gene>
<dbReference type="Gene3D" id="3.40.50.1240">
    <property type="entry name" value="Phosphoglycerate mutase-like"/>
    <property type="match status" value="1"/>
</dbReference>
<dbReference type="InterPro" id="IPR013078">
    <property type="entry name" value="His_Pase_superF_clade-1"/>
</dbReference>
<organism evidence="3 4">
    <name type="scientific">Terriglobus albidus</name>
    <dbReference type="NCBI Taxonomy" id="1592106"/>
    <lineage>
        <taxon>Bacteria</taxon>
        <taxon>Pseudomonadati</taxon>
        <taxon>Acidobacteriota</taxon>
        <taxon>Terriglobia</taxon>
        <taxon>Terriglobales</taxon>
        <taxon>Acidobacteriaceae</taxon>
        <taxon>Terriglobus</taxon>
    </lineage>
</organism>
<dbReference type="EMBL" id="CP042806">
    <property type="protein sequence ID" value="QEE28229.1"/>
    <property type="molecule type" value="Genomic_DNA"/>
</dbReference>
<dbReference type="Pfam" id="PF00300">
    <property type="entry name" value="His_Phos_1"/>
    <property type="match status" value="1"/>
</dbReference>
<dbReference type="OrthoDB" id="9781415at2"/>
<dbReference type="KEGG" id="talb:FTW19_09595"/>
<feature type="active site" description="Proton donor/acceptor" evidence="1">
    <location>
        <position position="82"/>
    </location>
</feature>
<dbReference type="GO" id="GO:0005737">
    <property type="term" value="C:cytoplasm"/>
    <property type="evidence" value="ECO:0007669"/>
    <property type="project" value="TreeGrafter"/>
</dbReference>
<dbReference type="PANTHER" id="PTHR48100:SF1">
    <property type="entry name" value="HISTIDINE PHOSPHATASE FAMILY PROTEIN-RELATED"/>
    <property type="match status" value="1"/>
</dbReference>
<evidence type="ECO:0000313" key="4">
    <source>
        <dbReference type="Proteomes" id="UP000321820"/>
    </source>
</evidence>
<dbReference type="PANTHER" id="PTHR48100">
    <property type="entry name" value="BROAD-SPECIFICITY PHOSPHATASE YOR283W-RELATED"/>
    <property type="match status" value="1"/>
</dbReference>
<proteinExistence type="predicted"/>
<feature type="binding site" evidence="2">
    <location>
        <position position="93"/>
    </location>
    <ligand>
        <name>substrate</name>
    </ligand>
</feature>
<evidence type="ECO:0000256" key="2">
    <source>
        <dbReference type="PIRSR" id="PIRSR613078-2"/>
    </source>
</evidence>
<accession>A0A5B9E8V7</accession>
<feature type="binding site" evidence="2">
    <location>
        <position position="58"/>
    </location>
    <ligand>
        <name>substrate</name>
    </ligand>
</feature>
<name>A0A5B9E8V7_9BACT</name>
<sequence>MSRLFLVRHGETIWHAENRYAGRTDIALTPKGIQQAGRLARWAATTSIQSVWSSSLSRAIKTATPAAEALGLKLQTDDRLLELDFGRAEGHTKSELQTIMPEALAAFRGDPVLHHMPGGEDPVTAAERGLAALRSIAAPLPPHGHALVVAHSTLLRLVLCRALGISLSRYRDLFPTFHNCAITEIEIRPNSAVSLLSFNAPLPLPTKETSL</sequence>
<feature type="active site" description="Tele-phosphohistidine intermediate" evidence="1">
    <location>
        <position position="9"/>
    </location>
</feature>
<reference evidence="3 4" key="1">
    <citation type="submission" date="2019-08" db="EMBL/GenBank/DDBJ databases">
        <title>Complete genome sequence of Terriglobus albidus strain ORNL.</title>
        <authorList>
            <person name="Podar M."/>
        </authorList>
    </citation>
    <scope>NUCLEOTIDE SEQUENCE [LARGE SCALE GENOMIC DNA]</scope>
    <source>
        <strain evidence="3 4">ORNL</strain>
    </source>
</reference>
<dbReference type="CDD" id="cd07067">
    <property type="entry name" value="HP_PGM_like"/>
    <property type="match status" value="1"/>
</dbReference>
<dbReference type="GO" id="GO:0016791">
    <property type="term" value="F:phosphatase activity"/>
    <property type="evidence" value="ECO:0007669"/>
    <property type="project" value="TreeGrafter"/>
</dbReference>